<keyword evidence="1" id="KW-0812">Transmembrane</keyword>
<evidence type="ECO:0000256" key="1">
    <source>
        <dbReference type="SAM" id="Phobius"/>
    </source>
</evidence>
<feature type="transmembrane region" description="Helical" evidence="1">
    <location>
        <begin position="192"/>
        <end position="217"/>
    </location>
</feature>
<keyword evidence="3" id="KW-1185">Reference proteome</keyword>
<dbReference type="AlphaFoldDB" id="E3MR87"/>
<dbReference type="OMA" id="IMALACT"/>
<proteinExistence type="predicted"/>
<feature type="transmembrane region" description="Helical" evidence="1">
    <location>
        <begin position="47"/>
        <end position="70"/>
    </location>
</feature>
<gene>
    <name evidence="2" type="ORF">CRE_13550</name>
</gene>
<dbReference type="SUPFAM" id="SSF81321">
    <property type="entry name" value="Family A G protein-coupled receptor-like"/>
    <property type="match status" value="1"/>
</dbReference>
<evidence type="ECO:0000313" key="2">
    <source>
        <dbReference type="EMBL" id="EFP07265.1"/>
    </source>
</evidence>
<dbReference type="InterPro" id="IPR019428">
    <property type="entry name" value="7TM_GPCR_serpentine_rcpt_Str"/>
</dbReference>
<keyword evidence="1" id="KW-1133">Transmembrane helix</keyword>
<dbReference type="PANTHER" id="PTHR47758">
    <property type="entry name" value="SERPENTINE RECEPTOR, CLASS M-RELATED"/>
    <property type="match status" value="1"/>
</dbReference>
<dbReference type="InParanoid" id="E3MR87"/>
<accession>E3MR87</accession>
<feature type="transmembrane region" description="Helical" evidence="1">
    <location>
        <begin position="15"/>
        <end position="35"/>
    </location>
</feature>
<protein>
    <submittedName>
        <fullName evidence="2">Uncharacterized protein</fullName>
    </submittedName>
</protein>
<feature type="transmembrane region" description="Helical" evidence="1">
    <location>
        <begin position="130"/>
        <end position="153"/>
    </location>
</feature>
<dbReference type="EMBL" id="DS268468">
    <property type="protein sequence ID" value="EFP07265.1"/>
    <property type="molecule type" value="Genomic_DNA"/>
</dbReference>
<dbReference type="PANTHER" id="PTHR47758:SF2">
    <property type="entry name" value="SERPENTINE RECEPTOR, CLASS M"/>
    <property type="match status" value="1"/>
</dbReference>
<dbReference type="Proteomes" id="UP000008281">
    <property type="component" value="Unassembled WGS sequence"/>
</dbReference>
<keyword evidence="1" id="KW-0472">Membrane</keyword>
<feature type="transmembrane region" description="Helical" evidence="1">
    <location>
        <begin position="90"/>
        <end position="109"/>
    </location>
</feature>
<evidence type="ECO:0000313" key="3">
    <source>
        <dbReference type="Proteomes" id="UP000008281"/>
    </source>
</evidence>
<feature type="transmembrane region" description="Helical" evidence="1">
    <location>
        <begin position="246"/>
        <end position="270"/>
    </location>
</feature>
<feature type="transmembrane region" description="Helical" evidence="1">
    <location>
        <begin position="282"/>
        <end position="300"/>
    </location>
</feature>
<dbReference type="eggNOG" id="ENOG502TKD8">
    <property type="taxonomic scope" value="Eukaryota"/>
</dbReference>
<sequence>MKLYQNFNDFPLGDISNYCAAVTSIISNSLLIFATSQVKSYNRNVRIAMYYMAFWRFVFSVTLGLTSPVIKYYSSMKTMYIIKNGFTLPSPIGEILLVVFIVTIVMFCNGPTVQYLQVKTILKATSKQDVSFCIYLIPLIIGIPIVVLIYFGYIPNPQNIMFPPQLVEKMKLQGIATFLMVPMSLEVEKMEIMALACTLFILLVMIVSIVFAIFNFISIQFLMKEKLKSSASNNSKKSQEQLNTNLLLQFIFPFFTIHTPFFITFALPFFDKNLEFLSDNMLYLSAWCPAANPIILMCVVKNLRDIMRDKILPSRFSISESKTSSQEAFVIQRRSF</sequence>
<organism evidence="3">
    <name type="scientific">Caenorhabditis remanei</name>
    <name type="common">Caenorhabditis vulgaris</name>
    <dbReference type="NCBI Taxonomy" id="31234"/>
    <lineage>
        <taxon>Eukaryota</taxon>
        <taxon>Metazoa</taxon>
        <taxon>Ecdysozoa</taxon>
        <taxon>Nematoda</taxon>
        <taxon>Chromadorea</taxon>
        <taxon>Rhabditida</taxon>
        <taxon>Rhabditina</taxon>
        <taxon>Rhabditomorpha</taxon>
        <taxon>Rhabditoidea</taxon>
        <taxon>Rhabditidae</taxon>
        <taxon>Peloderinae</taxon>
        <taxon>Caenorhabditis</taxon>
    </lineage>
</organism>
<dbReference type="Gene3D" id="1.20.1070.10">
    <property type="entry name" value="Rhodopsin 7-helix transmembrane proteins"/>
    <property type="match status" value="1"/>
</dbReference>
<reference evidence="2" key="1">
    <citation type="submission" date="2007-07" db="EMBL/GenBank/DDBJ databases">
        <title>PCAP assembly of the Caenorhabditis remanei genome.</title>
        <authorList>
            <consortium name="The Caenorhabditis remanei Sequencing Consortium"/>
            <person name="Wilson R.K."/>
        </authorList>
    </citation>
    <scope>NUCLEOTIDE SEQUENCE [LARGE SCALE GENOMIC DNA]</scope>
    <source>
        <strain evidence="2">PB4641</strain>
    </source>
</reference>
<dbReference type="HOGENOM" id="CLU_069216_1_0_1"/>
<dbReference type="OrthoDB" id="5792363at2759"/>
<name>E3MR87_CAERE</name>
<dbReference type="Pfam" id="PF10326">
    <property type="entry name" value="7TM_GPCR_Str"/>
    <property type="match status" value="1"/>
</dbReference>